<feature type="region of interest" description="Disordered" evidence="6">
    <location>
        <begin position="540"/>
        <end position="606"/>
    </location>
</feature>
<feature type="compositionally biased region" description="Basic and acidic residues" evidence="6">
    <location>
        <begin position="595"/>
        <end position="606"/>
    </location>
</feature>
<organism evidence="8 9">
    <name type="scientific">Volvox africanus</name>
    <dbReference type="NCBI Taxonomy" id="51714"/>
    <lineage>
        <taxon>Eukaryota</taxon>
        <taxon>Viridiplantae</taxon>
        <taxon>Chlorophyta</taxon>
        <taxon>core chlorophytes</taxon>
        <taxon>Chlorophyceae</taxon>
        <taxon>CS clade</taxon>
        <taxon>Chlamydomonadales</taxon>
        <taxon>Volvocaceae</taxon>
        <taxon>Volvox</taxon>
    </lineage>
</organism>
<feature type="compositionally biased region" description="Pro residues" evidence="6">
    <location>
        <begin position="548"/>
        <end position="557"/>
    </location>
</feature>
<keyword evidence="3" id="KW-0285">Flavoprotein</keyword>
<keyword evidence="5" id="KW-0560">Oxidoreductase</keyword>
<dbReference type="EMBL" id="BSDZ01000003">
    <property type="protein sequence ID" value="GLI59167.1"/>
    <property type="molecule type" value="Genomic_DNA"/>
</dbReference>
<comment type="cofactor">
    <cofactor evidence="1">
        <name>FAD</name>
        <dbReference type="ChEBI" id="CHEBI:57692"/>
    </cofactor>
</comment>
<dbReference type="Proteomes" id="UP001165090">
    <property type="component" value="Unassembled WGS sequence"/>
</dbReference>
<evidence type="ECO:0000313" key="8">
    <source>
        <dbReference type="EMBL" id="GLI59167.1"/>
    </source>
</evidence>
<accession>A0ABQ5RQ51</accession>
<dbReference type="Pfam" id="PF01266">
    <property type="entry name" value="DAO"/>
    <property type="match status" value="1"/>
</dbReference>
<evidence type="ECO:0000259" key="7">
    <source>
        <dbReference type="Pfam" id="PF01266"/>
    </source>
</evidence>
<evidence type="ECO:0000256" key="6">
    <source>
        <dbReference type="SAM" id="MobiDB-lite"/>
    </source>
</evidence>
<dbReference type="InterPro" id="IPR045170">
    <property type="entry name" value="MTOX"/>
</dbReference>
<comment type="similarity">
    <text evidence="2">Belongs to the MSOX/MTOX family.</text>
</comment>
<dbReference type="InterPro" id="IPR036188">
    <property type="entry name" value="FAD/NAD-bd_sf"/>
</dbReference>
<evidence type="ECO:0000256" key="4">
    <source>
        <dbReference type="ARBA" id="ARBA00022827"/>
    </source>
</evidence>
<protein>
    <recommendedName>
        <fullName evidence="7">FAD dependent oxidoreductase domain-containing protein</fullName>
    </recommendedName>
</protein>
<dbReference type="Gene3D" id="3.30.9.10">
    <property type="entry name" value="D-Amino Acid Oxidase, subunit A, domain 2"/>
    <property type="match status" value="1"/>
</dbReference>
<feature type="domain" description="FAD dependent oxidoreductase" evidence="7">
    <location>
        <begin position="135"/>
        <end position="529"/>
    </location>
</feature>
<reference evidence="8 9" key="1">
    <citation type="journal article" date="2023" name="IScience">
        <title>Expanded male sex-determining region conserved during the evolution of homothallism in the green alga Volvox.</title>
        <authorList>
            <person name="Yamamoto K."/>
            <person name="Matsuzaki R."/>
            <person name="Mahakham W."/>
            <person name="Heman W."/>
            <person name="Sekimoto H."/>
            <person name="Kawachi M."/>
            <person name="Minakuchi Y."/>
            <person name="Toyoda A."/>
            <person name="Nozaki H."/>
        </authorList>
    </citation>
    <scope>NUCLEOTIDE SEQUENCE [LARGE SCALE GENOMIC DNA]</scope>
    <source>
        <strain evidence="8 9">NIES-4468</strain>
    </source>
</reference>
<evidence type="ECO:0000256" key="3">
    <source>
        <dbReference type="ARBA" id="ARBA00022630"/>
    </source>
</evidence>
<dbReference type="InterPro" id="IPR006076">
    <property type="entry name" value="FAD-dep_OxRdtase"/>
</dbReference>
<dbReference type="Gene3D" id="3.50.50.60">
    <property type="entry name" value="FAD/NAD(P)-binding domain"/>
    <property type="match status" value="1"/>
</dbReference>
<dbReference type="SUPFAM" id="SSF51905">
    <property type="entry name" value="FAD/NAD(P)-binding domain"/>
    <property type="match status" value="1"/>
</dbReference>
<keyword evidence="9" id="KW-1185">Reference proteome</keyword>
<dbReference type="PANTHER" id="PTHR10961">
    <property type="entry name" value="PEROXISOMAL SARCOSINE OXIDASE"/>
    <property type="match status" value="1"/>
</dbReference>
<keyword evidence="4" id="KW-0274">FAD</keyword>
<comment type="caution">
    <text evidence="8">The sequence shown here is derived from an EMBL/GenBank/DDBJ whole genome shotgun (WGS) entry which is preliminary data.</text>
</comment>
<evidence type="ECO:0000256" key="5">
    <source>
        <dbReference type="ARBA" id="ARBA00023002"/>
    </source>
</evidence>
<dbReference type="PANTHER" id="PTHR10961:SF7">
    <property type="entry name" value="FAD DEPENDENT OXIDOREDUCTASE DOMAIN-CONTAINING PROTEIN"/>
    <property type="match status" value="1"/>
</dbReference>
<evidence type="ECO:0000256" key="1">
    <source>
        <dbReference type="ARBA" id="ARBA00001974"/>
    </source>
</evidence>
<dbReference type="SUPFAM" id="SSF54373">
    <property type="entry name" value="FAD-linked reductases, C-terminal domain"/>
    <property type="match status" value="1"/>
</dbReference>
<proteinExistence type="inferred from homology"/>
<sequence>MMRAPSLLDLVSGKKKKIIGTLASAMAPFARPGVCKAGATCHGPSASNFYLMRSLRYPNLVGCNPSPTSGFAHRQMWRALTTLTIREGAVNGPSGTRCSTAADSVSAQIDHADSRVAASAARRQITCIMERAHYDVVVVGLGAFGSSVLYHLAKAGLKVLGVERYGLVGHALGSSHGASRIIRMAYFEGLQYGPLLKRSMRLFLQLQEELAAVEGPLSEPLFIRTGMLDVGSVFERALRSAQVQGLEHEVLTGAELNRRFPAYRVPEQWRALYQPDGGVLTPERIVQAHVGLAQRMGAQVLTSTTVAAWRVEGTGANAAVTFELTPTGATAVAASNSISYSDTTATAIATAVPRKVTAAAAVMTPGPWIGQLVPELRELCVPERQVVGWFEIEAAARSNFAPDRFPVFVLEETSGGAAYYGFPEHDQLPGFKIGLYRHLYEQIRNPGDLDRVNRTANAADEAALRSGVLSYFPTAMGRLLTASTCFFTNTPDGHFLVDRHPQHPQVILCSACSGHGFKMSSGIGQLISRMVMDRPKDTAAANTNTVQSPPPLPPSAPSPSVVHHHVVQGSPQVDSDSDGGGWSELLPFRFSPGDRPGHREALDRFS</sequence>
<evidence type="ECO:0000313" key="9">
    <source>
        <dbReference type="Proteomes" id="UP001165090"/>
    </source>
</evidence>
<name>A0ABQ5RQ51_9CHLO</name>
<evidence type="ECO:0000256" key="2">
    <source>
        <dbReference type="ARBA" id="ARBA00010989"/>
    </source>
</evidence>
<gene>
    <name evidence="8" type="ORF">VaNZ11_000995</name>
</gene>